<evidence type="ECO:0000259" key="4">
    <source>
        <dbReference type="Pfam" id="PF03328"/>
    </source>
</evidence>
<dbReference type="GO" id="GO:0000287">
    <property type="term" value="F:magnesium ion binding"/>
    <property type="evidence" value="ECO:0007669"/>
    <property type="project" value="TreeGrafter"/>
</dbReference>
<dbReference type="GO" id="GO:0016829">
    <property type="term" value="F:lyase activity"/>
    <property type="evidence" value="ECO:0007669"/>
    <property type="project" value="UniProtKB-KW"/>
</dbReference>
<dbReference type="EMBL" id="AOIO01000031">
    <property type="protein sequence ID" value="ELZ00029.1"/>
    <property type="molecule type" value="Genomic_DNA"/>
</dbReference>
<keyword evidence="2" id="KW-0479">Metal-binding</keyword>
<evidence type="ECO:0000256" key="2">
    <source>
        <dbReference type="ARBA" id="ARBA00022723"/>
    </source>
</evidence>
<dbReference type="PATRIC" id="fig|29540.5.peg.2753"/>
<protein>
    <submittedName>
        <fullName evidence="5">Citryl-CoA lyase</fullName>
    </submittedName>
</protein>
<name>M0ARP1_NATA1</name>
<dbReference type="PIRSF" id="PIRSF015582">
    <property type="entry name" value="Cit_lyase_B"/>
    <property type="match status" value="1"/>
</dbReference>
<feature type="domain" description="HpcH/HpaI aldolase/citrate lyase" evidence="4">
    <location>
        <begin position="1"/>
        <end position="206"/>
    </location>
</feature>
<dbReference type="PANTHER" id="PTHR32308">
    <property type="entry name" value="LYASE BETA SUBUNIT, PUTATIVE (AFU_ORTHOLOGUE AFUA_4G13030)-RELATED"/>
    <property type="match status" value="1"/>
</dbReference>
<accession>M0ARP1</accession>
<dbReference type="Pfam" id="PF03328">
    <property type="entry name" value="HpcH_HpaI"/>
    <property type="match status" value="1"/>
</dbReference>
<dbReference type="InterPro" id="IPR040442">
    <property type="entry name" value="Pyrv_kinase-like_dom_sf"/>
</dbReference>
<dbReference type="GO" id="GO:0006107">
    <property type="term" value="P:oxaloacetate metabolic process"/>
    <property type="evidence" value="ECO:0007669"/>
    <property type="project" value="TreeGrafter"/>
</dbReference>
<evidence type="ECO:0000256" key="1">
    <source>
        <dbReference type="ARBA" id="ARBA00001946"/>
    </source>
</evidence>
<proteinExistence type="predicted"/>
<dbReference type="InterPro" id="IPR011206">
    <property type="entry name" value="Citrate_lyase_beta/mcl1/mcl2"/>
</dbReference>
<dbReference type="PANTHER" id="PTHR32308:SF0">
    <property type="entry name" value="HPCH_HPAI ALDOLASE_CITRATE LYASE DOMAIN-CONTAINING PROTEIN"/>
    <property type="match status" value="1"/>
</dbReference>
<evidence type="ECO:0000313" key="6">
    <source>
        <dbReference type="Proteomes" id="UP000011554"/>
    </source>
</evidence>
<keyword evidence="3" id="KW-0460">Magnesium</keyword>
<dbReference type="SUPFAM" id="SSF51621">
    <property type="entry name" value="Phosphoenolpyruvate/pyruvate domain"/>
    <property type="match status" value="1"/>
</dbReference>
<organism evidence="5 6">
    <name type="scientific">Natrialba asiatica (strain ATCC 700177 / DSM 12278 / JCM 9576 / FERM P-10747 / NBRC 102637 / 172P1)</name>
    <dbReference type="NCBI Taxonomy" id="29540"/>
    <lineage>
        <taxon>Archaea</taxon>
        <taxon>Methanobacteriati</taxon>
        <taxon>Methanobacteriota</taxon>
        <taxon>Stenosarchaea group</taxon>
        <taxon>Halobacteria</taxon>
        <taxon>Halobacteriales</taxon>
        <taxon>Natrialbaceae</taxon>
        <taxon>Natrialba</taxon>
    </lineage>
</organism>
<comment type="cofactor">
    <cofactor evidence="1">
        <name>Mg(2+)</name>
        <dbReference type="ChEBI" id="CHEBI:18420"/>
    </cofactor>
</comment>
<keyword evidence="6" id="KW-1185">Reference proteome</keyword>
<evidence type="ECO:0000313" key="5">
    <source>
        <dbReference type="EMBL" id="ELZ00029.1"/>
    </source>
</evidence>
<reference evidence="5 6" key="1">
    <citation type="journal article" date="2014" name="PLoS Genet.">
        <title>Phylogenetically driven sequencing of extremely halophilic archaea reveals strategies for static and dynamic osmo-response.</title>
        <authorList>
            <person name="Becker E.A."/>
            <person name="Seitzer P.M."/>
            <person name="Tritt A."/>
            <person name="Larsen D."/>
            <person name="Krusor M."/>
            <person name="Yao A.I."/>
            <person name="Wu D."/>
            <person name="Madern D."/>
            <person name="Eisen J.A."/>
            <person name="Darling A.E."/>
            <person name="Facciotti M.T."/>
        </authorList>
    </citation>
    <scope>NUCLEOTIDE SEQUENCE [LARGE SCALE GENOMIC DNA]</scope>
    <source>
        <strain evidence="5 6">DSM 12278</strain>
    </source>
</reference>
<dbReference type="InterPro" id="IPR015813">
    <property type="entry name" value="Pyrv/PenolPyrv_kinase-like_dom"/>
</dbReference>
<keyword evidence="5" id="KW-0456">Lyase</keyword>
<dbReference type="AlphaFoldDB" id="M0ARP1"/>
<evidence type="ECO:0000256" key="3">
    <source>
        <dbReference type="ARBA" id="ARBA00022842"/>
    </source>
</evidence>
<dbReference type="InterPro" id="IPR005000">
    <property type="entry name" value="Aldolase/citrate-lyase_domain"/>
</dbReference>
<sequence>MLHKAPESGADTIVFDLEDAVAPSRKDAARETVREVLSDPEFASDCEVCVRVNASSAAVAADLEALLAHGPIRLDSLLLPKVERPDDVETLTGELERFDSDAADVPVLALIETARGVLAAPDIAGVPETDALVFGAEDLSADIGATRTDDGTEVLYARERVVLAAAANDCSAIDTVFTDFGDEAGLIDETEFAIRLGYDGKLAIHPAQVDPINDAFTPTTEELEWARGVLDAKRDADADGRGVFAVDGQMIDAPLIAQAERIEARAAAASADEDGSSDT</sequence>
<comment type="caution">
    <text evidence="5">The sequence shown here is derived from an EMBL/GenBank/DDBJ whole genome shotgun (WGS) entry which is preliminary data.</text>
</comment>
<dbReference type="eggNOG" id="arCOG00760">
    <property type="taxonomic scope" value="Archaea"/>
</dbReference>
<dbReference type="Proteomes" id="UP000011554">
    <property type="component" value="Unassembled WGS sequence"/>
</dbReference>
<gene>
    <name evidence="5" type="ORF">C481_13574</name>
</gene>
<dbReference type="STRING" id="29540.C481_13574"/>
<dbReference type="Gene3D" id="3.20.20.60">
    <property type="entry name" value="Phosphoenolpyruvate-binding domains"/>
    <property type="match status" value="1"/>
</dbReference>